<keyword evidence="2" id="KW-0808">Transferase</keyword>
<dbReference type="SUPFAM" id="SSF55729">
    <property type="entry name" value="Acyl-CoA N-acyltransferases (Nat)"/>
    <property type="match status" value="1"/>
</dbReference>
<dbReference type="InterPro" id="IPR016181">
    <property type="entry name" value="Acyl_CoA_acyltransferase"/>
</dbReference>
<keyword evidence="3" id="KW-1185">Reference proteome</keyword>
<protein>
    <submittedName>
        <fullName evidence="2">Protein N-acetyltransferase, RimJ/RimL family</fullName>
    </submittedName>
</protein>
<evidence type="ECO:0000313" key="3">
    <source>
        <dbReference type="Proteomes" id="UP000199568"/>
    </source>
</evidence>
<organism evidence="2 3">
    <name type="scientific">Natronincola peptidivorans</name>
    <dbReference type="NCBI Taxonomy" id="426128"/>
    <lineage>
        <taxon>Bacteria</taxon>
        <taxon>Bacillati</taxon>
        <taxon>Bacillota</taxon>
        <taxon>Clostridia</taxon>
        <taxon>Peptostreptococcales</taxon>
        <taxon>Natronincolaceae</taxon>
        <taxon>Natronincola</taxon>
    </lineage>
</organism>
<dbReference type="Pfam" id="PF00583">
    <property type="entry name" value="Acetyltransf_1"/>
    <property type="match status" value="1"/>
</dbReference>
<dbReference type="Proteomes" id="UP000199568">
    <property type="component" value="Unassembled WGS sequence"/>
</dbReference>
<gene>
    <name evidence="2" type="ORF">SAMN05660297_01102</name>
</gene>
<dbReference type="EMBL" id="FOHU01000003">
    <property type="protein sequence ID" value="SES98608.1"/>
    <property type="molecule type" value="Genomic_DNA"/>
</dbReference>
<accession>A0A1I0AW44</accession>
<dbReference type="InterPro" id="IPR000182">
    <property type="entry name" value="GNAT_dom"/>
</dbReference>
<dbReference type="CDD" id="cd04301">
    <property type="entry name" value="NAT_SF"/>
    <property type="match status" value="1"/>
</dbReference>
<dbReference type="InterPro" id="IPR040579">
    <property type="entry name" value="Acetyltransf_19"/>
</dbReference>
<dbReference type="Gene3D" id="3.40.630.80">
    <property type="match status" value="1"/>
</dbReference>
<dbReference type="Pfam" id="PF18015">
    <property type="entry name" value="Acetyltransf_19"/>
    <property type="match status" value="1"/>
</dbReference>
<reference evidence="2 3" key="1">
    <citation type="submission" date="2016-10" db="EMBL/GenBank/DDBJ databases">
        <authorList>
            <person name="de Groot N.N."/>
        </authorList>
    </citation>
    <scope>NUCLEOTIDE SEQUENCE [LARGE SCALE GENOMIC DNA]</scope>
    <source>
        <strain evidence="2 3">DSM 18979</strain>
    </source>
</reference>
<dbReference type="GO" id="GO:0016747">
    <property type="term" value="F:acyltransferase activity, transferring groups other than amino-acyl groups"/>
    <property type="evidence" value="ECO:0007669"/>
    <property type="project" value="InterPro"/>
</dbReference>
<dbReference type="OrthoDB" id="7833882at2"/>
<dbReference type="AlphaFoldDB" id="A0A1I0AW44"/>
<feature type="domain" description="N-acetyltransferase" evidence="1">
    <location>
        <begin position="135"/>
        <end position="262"/>
    </location>
</feature>
<dbReference type="RefSeq" id="WP_090440494.1">
    <property type="nucleotide sequence ID" value="NZ_FOHU01000003.1"/>
</dbReference>
<sequence>MDKINLIKEEDQSLIAKERRKYLDSLPVFQELFLELLVKEGTCYFIKVKEQMIGYVIINNEDTHILEYYSTSKSILHNKKILLEITKTLNVTSVYCKTFDYELLTAMNLITQEFTIDGILFREHVEKEQLLEKQFNERIAQESDLERIQQINDDFFESDDEMIYYIRNKNILLFQNQENQLIGCGLYQNIAYDYGYMDIGMLVNPAFRKRGYGTYIIKRLADICKEEGKTPICGCGYANKASLKTLVKAGFIPEHALLEYKL</sequence>
<dbReference type="Gene3D" id="3.40.630.30">
    <property type="match status" value="1"/>
</dbReference>
<dbReference type="STRING" id="426128.SAMN05660297_01102"/>
<evidence type="ECO:0000313" key="2">
    <source>
        <dbReference type="EMBL" id="SES98608.1"/>
    </source>
</evidence>
<evidence type="ECO:0000259" key="1">
    <source>
        <dbReference type="PROSITE" id="PS51186"/>
    </source>
</evidence>
<dbReference type="PROSITE" id="PS51186">
    <property type="entry name" value="GNAT"/>
    <property type="match status" value="1"/>
</dbReference>
<name>A0A1I0AW44_9FIRM</name>
<proteinExistence type="predicted"/>